<evidence type="ECO:0000313" key="1">
    <source>
        <dbReference type="EMBL" id="CAI2375316.1"/>
    </source>
</evidence>
<dbReference type="Proteomes" id="UP001295684">
    <property type="component" value="Unassembled WGS sequence"/>
</dbReference>
<comment type="caution">
    <text evidence="1">The sequence shown here is derived from an EMBL/GenBank/DDBJ whole genome shotgun (WGS) entry which is preliminary data.</text>
</comment>
<organism evidence="1 2">
    <name type="scientific">Euplotes crassus</name>
    <dbReference type="NCBI Taxonomy" id="5936"/>
    <lineage>
        <taxon>Eukaryota</taxon>
        <taxon>Sar</taxon>
        <taxon>Alveolata</taxon>
        <taxon>Ciliophora</taxon>
        <taxon>Intramacronucleata</taxon>
        <taxon>Spirotrichea</taxon>
        <taxon>Hypotrichia</taxon>
        <taxon>Euplotida</taxon>
        <taxon>Euplotidae</taxon>
        <taxon>Moneuplotes</taxon>
    </lineage>
</organism>
<evidence type="ECO:0000313" key="2">
    <source>
        <dbReference type="Proteomes" id="UP001295684"/>
    </source>
</evidence>
<keyword evidence="2" id="KW-1185">Reference proteome</keyword>
<dbReference type="AlphaFoldDB" id="A0AAD1XM70"/>
<gene>
    <name evidence="1" type="ORF">ECRASSUSDP1_LOCUS16678</name>
</gene>
<reference evidence="1" key="1">
    <citation type="submission" date="2023-07" db="EMBL/GenBank/DDBJ databases">
        <authorList>
            <consortium name="AG Swart"/>
            <person name="Singh M."/>
            <person name="Singh A."/>
            <person name="Seah K."/>
            <person name="Emmerich C."/>
        </authorList>
    </citation>
    <scope>NUCLEOTIDE SEQUENCE</scope>
    <source>
        <strain evidence="1">DP1</strain>
    </source>
</reference>
<dbReference type="EMBL" id="CAMPGE010016780">
    <property type="protein sequence ID" value="CAI2375316.1"/>
    <property type="molecule type" value="Genomic_DNA"/>
</dbReference>
<protein>
    <submittedName>
        <fullName evidence="1">Uncharacterized protein</fullName>
    </submittedName>
</protein>
<sequence>MNLYWIEGCYWRISFFGSADKDESKRYISLCHTFSSVVGLLGVICYFERCFSWLIEALIISPSVCFF</sequence>
<name>A0AAD1XM70_EUPCR</name>
<accession>A0AAD1XM70</accession>
<proteinExistence type="predicted"/>